<evidence type="ECO:0000313" key="1">
    <source>
        <dbReference type="EMBL" id="KAJ8649055.1"/>
    </source>
</evidence>
<sequence>MTLSPGLRKKAFDFGVSRDSTRAGSGRHYSLTNAERSWLFNIRVDMMVYRRHLFVDIQPYVPSRFAMQLGFSQGVVGAPSSKVKRFGGLQDGRNAWGFYSAEDTTALISYPELPTFRTAGFTKWFVESFSAYRGLSKKELDVKQSSGKGLGKSDGVHQKEVLAFLSGERHRTGFLNEKDVIRLGAAQEIPGEVFEQLAKEEAEVAAWIQAERAKASMESTGKSRPSSEDSGERPDFDGGEGASSSSSRRSKRRRGHRQSQRAHESSADLEIPSTIVEEASGDDDEPPEKRSRGEETIDDEEDGLMMPEVPTDEAVTDPIVAFEEEPRDSEVDPESPPADLSEDSDDFEPSMDTTFDDVSDELMEAESIPPVVEEGCEVTEEVPLSFSEPEQGVLVTDPGVGASSTNFDEAEASPPTDIPSPANPVGKSFLITLPTVPDTGSRPTEHGESSSEPSRQFARKVLKKVLSSWVETLSSGHLEAGFGMVKHVQDILADSEEVGLDITDAKAFVDEVIALGNKWTETKSFPNDDFFNEMFLKPSSEVKSDLNEISRTRKQLVRERNVTEEVTEARQRLELLEEQAAAKWTATLKARDREKALIRQVEEVENNLRRKTQEYEQWQILWEELPRAEDGSRRPTAFYGKILKKRGLEALEAKAKCLLEELSLWLKTMSD</sequence>
<gene>
    <name evidence="1" type="ORF">MRB53_002078</name>
</gene>
<reference evidence="1 2" key="1">
    <citation type="journal article" date="2022" name="Hortic Res">
        <title>A haplotype resolved chromosomal level avocado genome allows analysis of novel avocado genes.</title>
        <authorList>
            <person name="Nath O."/>
            <person name="Fletcher S.J."/>
            <person name="Hayward A."/>
            <person name="Shaw L.M."/>
            <person name="Masouleh A.K."/>
            <person name="Furtado A."/>
            <person name="Henry R.J."/>
            <person name="Mitter N."/>
        </authorList>
    </citation>
    <scope>NUCLEOTIDE SEQUENCE [LARGE SCALE GENOMIC DNA]</scope>
    <source>
        <strain evidence="2">cv. Hass</strain>
    </source>
</reference>
<name>A0ACC2MUF1_PERAE</name>
<evidence type="ECO:0000313" key="2">
    <source>
        <dbReference type="Proteomes" id="UP001234297"/>
    </source>
</evidence>
<proteinExistence type="predicted"/>
<organism evidence="1 2">
    <name type="scientific">Persea americana</name>
    <name type="common">Avocado</name>
    <dbReference type="NCBI Taxonomy" id="3435"/>
    <lineage>
        <taxon>Eukaryota</taxon>
        <taxon>Viridiplantae</taxon>
        <taxon>Streptophyta</taxon>
        <taxon>Embryophyta</taxon>
        <taxon>Tracheophyta</taxon>
        <taxon>Spermatophyta</taxon>
        <taxon>Magnoliopsida</taxon>
        <taxon>Magnoliidae</taxon>
        <taxon>Laurales</taxon>
        <taxon>Lauraceae</taxon>
        <taxon>Persea</taxon>
    </lineage>
</organism>
<protein>
    <submittedName>
        <fullName evidence="1">Uncharacterized protein</fullName>
    </submittedName>
</protein>
<dbReference type="EMBL" id="CM056809">
    <property type="protein sequence ID" value="KAJ8649055.1"/>
    <property type="molecule type" value="Genomic_DNA"/>
</dbReference>
<keyword evidence="2" id="KW-1185">Reference proteome</keyword>
<comment type="caution">
    <text evidence="1">The sequence shown here is derived from an EMBL/GenBank/DDBJ whole genome shotgun (WGS) entry which is preliminary data.</text>
</comment>
<dbReference type="Proteomes" id="UP001234297">
    <property type="component" value="Chromosome 1"/>
</dbReference>
<accession>A0ACC2MUF1</accession>